<comment type="subcellular location">
    <subcellularLocation>
        <location evidence="1">Cytoplasm</location>
        <location evidence="1">Cytoskeleton</location>
        <location evidence="1">Cilium axoneme</location>
    </subcellularLocation>
</comment>
<dbReference type="PANTHER" id="PTHR24111">
    <property type="entry name" value="LEUCINE-RICH REPEAT-CONTAINING PROTEIN 34"/>
    <property type="match status" value="1"/>
</dbReference>
<feature type="non-terminal residue" evidence="3">
    <location>
        <position position="675"/>
    </location>
</feature>
<dbReference type="Pfam" id="PF13516">
    <property type="entry name" value="LRR_6"/>
    <property type="match status" value="8"/>
</dbReference>
<evidence type="ECO:0000256" key="2">
    <source>
        <dbReference type="ARBA" id="ARBA00022737"/>
    </source>
</evidence>
<organism evidence="3 4">
    <name type="scientific">Cymbomonas tetramitiformis</name>
    <dbReference type="NCBI Taxonomy" id="36881"/>
    <lineage>
        <taxon>Eukaryota</taxon>
        <taxon>Viridiplantae</taxon>
        <taxon>Chlorophyta</taxon>
        <taxon>Pyramimonadophyceae</taxon>
        <taxon>Pyramimonadales</taxon>
        <taxon>Pyramimonadaceae</taxon>
        <taxon>Cymbomonas</taxon>
    </lineage>
</organism>
<dbReference type="GO" id="GO:0005930">
    <property type="term" value="C:axoneme"/>
    <property type="evidence" value="ECO:0007669"/>
    <property type="project" value="UniProtKB-SubCell"/>
</dbReference>
<dbReference type="Proteomes" id="UP001190700">
    <property type="component" value="Unassembled WGS sequence"/>
</dbReference>
<dbReference type="EMBL" id="LGRX02009917">
    <property type="protein sequence ID" value="KAK3271239.1"/>
    <property type="molecule type" value="Genomic_DNA"/>
</dbReference>
<dbReference type="PANTHER" id="PTHR24111:SF0">
    <property type="entry name" value="LEUCINE-RICH REPEAT-CONTAINING PROTEIN"/>
    <property type="match status" value="1"/>
</dbReference>
<name>A0AAE0G476_9CHLO</name>
<dbReference type="InterPro" id="IPR052201">
    <property type="entry name" value="LRR-containing_regulator"/>
</dbReference>
<sequence>MSVSLIAVEGRGICYKTHHSSTKGAKVLAAALTPNEEGVFNGSLNTLTITNGVKLPIGSLRRNELTELDLSGKGLRCEDAIILGAALVSNVSLSTLNLAGNNIGPDGAKALAVAFTQNAEGVFNRSLNTLDLSGNKLVVPSPDPPYRDVSGIKAVAEALVFNTSLSTLLLADTNIGPEGAKALAFALTPNEEGAFNTSLNTLDLLKNGIGPEGAKALAIALAPNENGVFNRSLNTLNLEDNQLCGVDLYGRLPYDASGIKALADALALNGTLHTLTLADNELCNPRVATLGSEEDDPLSRDGISALATALVLNKSLDTLDVRGTNITGKDAEKLAEAVLKHPSLQVFNKIAMQDMRDDKLTELDLSDKNIGVLEALVLSKLLVFNGSVKTVNLKGNQIGPEGAKALAAALTPNEQGAFNGSLNTLDLGDNNLCYSCVSTFGRKQFDPSGISALAAALVLNNSMDTLDVCGNLIAGKDAEKLAEAVLRHPSLQVFNKIAMQDMRDDKLTELDLSDKNIGVLEALVLSKLLVFNGSLNTLILDGNRLAGHRFTGDTEHAECLEALGDALKENATLTSLSMCNNMLGPKCAAALAEGLACSGSLNTLTLIGNQIGYEGAKALAAALTPNGEGWFNGSLNTLNLRSNKIGPEGAKALAVALTPNSEGLCNTSLNTLDLM</sequence>
<dbReference type="Gene3D" id="3.80.10.10">
    <property type="entry name" value="Ribonuclease Inhibitor"/>
    <property type="match status" value="7"/>
</dbReference>
<dbReference type="AlphaFoldDB" id="A0AAE0G476"/>
<evidence type="ECO:0000256" key="1">
    <source>
        <dbReference type="ARBA" id="ARBA00004430"/>
    </source>
</evidence>
<comment type="caution">
    <text evidence="3">The sequence shown here is derived from an EMBL/GenBank/DDBJ whole genome shotgun (WGS) entry which is preliminary data.</text>
</comment>
<reference evidence="3 4" key="1">
    <citation type="journal article" date="2015" name="Genome Biol. Evol.">
        <title>Comparative Genomics of a Bacterivorous Green Alga Reveals Evolutionary Causalities and Consequences of Phago-Mixotrophic Mode of Nutrition.</title>
        <authorList>
            <person name="Burns J.A."/>
            <person name="Paasch A."/>
            <person name="Narechania A."/>
            <person name="Kim E."/>
        </authorList>
    </citation>
    <scope>NUCLEOTIDE SEQUENCE [LARGE SCALE GENOMIC DNA]</scope>
    <source>
        <strain evidence="3 4">PLY_AMNH</strain>
    </source>
</reference>
<dbReference type="InterPro" id="IPR001611">
    <property type="entry name" value="Leu-rich_rpt"/>
</dbReference>
<evidence type="ECO:0000313" key="3">
    <source>
        <dbReference type="EMBL" id="KAK3271239.1"/>
    </source>
</evidence>
<dbReference type="SUPFAM" id="SSF52047">
    <property type="entry name" value="RNI-like"/>
    <property type="match status" value="2"/>
</dbReference>
<keyword evidence="2" id="KW-0677">Repeat</keyword>
<gene>
    <name evidence="3" type="ORF">CYMTET_20398</name>
</gene>
<keyword evidence="4" id="KW-1185">Reference proteome</keyword>
<evidence type="ECO:0000313" key="4">
    <source>
        <dbReference type="Proteomes" id="UP001190700"/>
    </source>
</evidence>
<dbReference type="InterPro" id="IPR032675">
    <property type="entry name" value="LRR_dom_sf"/>
</dbReference>
<dbReference type="SMART" id="SM00368">
    <property type="entry name" value="LRR_RI"/>
    <property type="match status" value="13"/>
</dbReference>
<proteinExistence type="predicted"/>
<accession>A0AAE0G476</accession>
<protein>
    <submittedName>
        <fullName evidence="3">Uncharacterized protein</fullName>
    </submittedName>
</protein>